<dbReference type="InterPro" id="IPR011042">
    <property type="entry name" value="6-blade_b-propeller_TolB-like"/>
</dbReference>
<dbReference type="Gene3D" id="2.120.10.30">
    <property type="entry name" value="TolB, C-terminal domain"/>
    <property type="match status" value="1"/>
</dbReference>
<proteinExistence type="predicted"/>
<dbReference type="Pfam" id="PF07995">
    <property type="entry name" value="GSDH"/>
    <property type="match status" value="1"/>
</dbReference>
<evidence type="ECO:0000313" key="2">
    <source>
        <dbReference type="EMBL" id="VAW11784.1"/>
    </source>
</evidence>
<organism evidence="2">
    <name type="scientific">hydrothermal vent metagenome</name>
    <dbReference type="NCBI Taxonomy" id="652676"/>
    <lineage>
        <taxon>unclassified sequences</taxon>
        <taxon>metagenomes</taxon>
        <taxon>ecological metagenomes</taxon>
    </lineage>
</organism>
<protein>
    <submittedName>
        <fullName evidence="2">L-sorbosone dehydrogenase</fullName>
    </submittedName>
</protein>
<name>A0A3B0TT52_9ZZZZ</name>
<dbReference type="InterPro" id="IPR011041">
    <property type="entry name" value="Quinoprot_gluc/sorb_DH_b-prop"/>
</dbReference>
<dbReference type="PANTHER" id="PTHR19328:SF40">
    <property type="entry name" value="BLL0591 PROTEIN"/>
    <property type="match status" value="1"/>
</dbReference>
<sequence length="417" mass="44305">MGHSIAKALALSILCAGPASGALAQGNQDARASLTPSSDYTFRTIAQSGARSDRIKQTLLGIKLPEGFTITLYAMVPGARHMAVGPGGRVTFVGTRGDKVWAITDRNGDGIADEVKDLAPWLDFTMPNGVCFSTAGDLYVAEQNRVLRFPDAEAMAASPQLAAFEVVKRGELIPRAFEARNHSARVCAFGPDGKLYISLGQPFNVTPKENLEAYDKWGIGGIIRLNADGSGRQVYTLGIRNSVGHAFNPANGELWFTDNQVDGMGDDIPPGELNRQTAMGQNFGFPWYGGGAVRTNEYLDETPPGDVVMPAVEFIAHAADLGMMFYTGTQFPALYAGGIFHAQHGSWDRTVPTGAQVMFTAVGADGSAGKSVVFASGWIDGNGEYLGRPVDVAQLADGSILVSDDRAGAIYRIAYGK</sequence>
<evidence type="ECO:0000259" key="1">
    <source>
        <dbReference type="Pfam" id="PF07995"/>
    </source>
</evidence>
<dbReference type="EMBL" id="UOEM01000034">
    <property type="protein sequence ID" value="VAW11784.1"/>
    <property type="molecule type" value="Genomic_DNA"/>
</dbReference>
<feature type="domain" description="Glucose/Sorbosone dehydrogenase" evidence="1">
    <location>
        <begin position="143"/>
        <end position="335"/>
    </location>
</feature>
<gene>
    <name evidence="2" type="ORF">MNBD_ALPHA09-764</name>
</gene>
<dbReference type="PANTHER" id="PTHR19328">
    <property type="entry name" value="HEDGEHOG-INTERACTING PROTEIN"/>
    <property type="match status" value="1"/>
</dbReference>
<reference evidence="2" key="1">
    <citation type="submission" date="2018-06" db="EMBL/GenBank/DDBJ databases">
        <authorList>
            <person name="Zhirakovskaya E."/>
        </authorList>
    </citation>
    <scope>NUCLEOTIDE SEQUENCE</scope>
</reference>
<dbReference type="AlphaFoldDB" id="A0A3B0TT52"/>
<accession>A0A3B0TT52</accession>
<dbReference type="SUPFAM" id="SSF50952">
    <property type="entry name" value="Soluble quinoprotein glucose dehydrogenase"/>
    <property type="match status" value="1"/>
</dbReference>
<dbReference type="InterPro" id="IPR012938">
    <property type="entry name" value="Glc/Sorbosone_DH"/>
</dbReference>